<dbReference type="PANTHER" id="PTHR10491:SF4">
    <property type="entry name" value="METHIONINE ADENOSYLTRANSFERASE 2 SUBUNIT BETA"/>
    <property type="match status" value="1"/>
</dbReference>
<comment type="pathway">
    <text evidence="2">Carbohydrate biosynthesis; dTDP-L-rhamnose biosynthesis.</text>
</comment>
<evidence type="ECO:0000256" key="2">
    <source>
        <dbReference type="RuleBase" id="RU364082"/>
    </source>
</evidence>
<dbReference type="InterPro" id="IPR036291">
    <property type="entry name" value="NAD(P)-bd_dom_sf"/>
</dbReference>
<comment type="function">
    <text evidence="2">Catalyzes the reduction of dTDP-6-deoxy-L-lyxo-4-hexulose to yield dTDP-L-rhamnose.</text>
</comment>
<dbReference type="HOGENOM" id="CLU_045518_2_1_3"/>
<reference evidence="4" key="1">
    <citation type="submission" date="2009-01" db="EMBL/GenBank/DDBJ databases">
        <title>Complete sequence of chromosome Cyanothece sp. PCC 7425.</title>
        <authorList>
            <consortium name="US DOE Joint Genome Institute"/>
            <person name="Lucas S."/>
            <person name="Copeland A."/>
            <person name="Lapidus A."/>
            <person name="Glavina del Rio T."/>
            <person name="Dalin E."/>
            <person name="Tice H."/>
            <person name="Bruce D."/>
            <person name="Goodwin L."/>
            <person name="Pitluck S."/>
            <person name="Sims D."/>
            <person name="Meineke L."/>
            <person name="Brettin T."/>
            <person name="Detter J.C."/>
            <person name="Han C."/>
            <person name="Larimer F."/>
            <person name="Land M."/>
            <person name="Hauser L."/>
            <person name="Kyrpides N."/>
            <person name="Ovchinnikova G."/>
            <person name="Liberton M."/>
            <person name="Stoeckel J."/>
            <person name="Banerjee A."/>
            <person name="Singh A."/>
            <person name="Page L."/>
            <person name="Sato H."/>
            <person name="Zhao L."/>
            <person name="Sherman L."/>
            <person name="Pakrasi H."/>
            <person name="Richardson P."/>
        </authorList>
    </citation>
    <scope>NUCLEOTIDE SEQUENCE</scope>
    <source>
        <strain evidence="4">PCC 7425</strain>
    </source>
</reference>
<feature type="domain" description="RmlD-like substrate binding" evidence="3">
    <location>
        <begin position="4"/>
        <end position="290"/>
    </location>
</feature>
<dbReference type="AlphaFoldDB" id="B8HYA7"/>
<dbReference type="eggNOG" id="COG1091">
    <property type="taxonomic scope" value="Bacteria"/>
</dbReference>
<dbReference type="EMBL" id="CP001344">
    <property type="protein sequence ID" value="ACL44910.1"/>
    <property type="molecule type" value="Genomic_DNA"/>
</dbReference>
<accession>B8HYA7</accession>
<dbReference type="CDD" id="cd05254">
    <property type="entry name" value="dTDP_HR_like_SDR_e"/>
    <property type="match status" value="1"/>
</dbReference>
<dbReference type="GO" id="GO:0019305">
    <property type="term" value="P:dTDP-rhamnose biosynthetic process"/>
    <property type="evidence" value="ECO:0007669"/>
    <property type="project" value="UniProtKB-UniPathway"/>
</dbReference>
<proteinExistence type="inferred from homology"/>
<sequence length="292" mass="32671">MKKKLLVTGASGFLGWNLCQMAQADWQVYGTGFAKNIQIPGVHFRHIDLRNFVELKQFLLDIQPDGVIHTAAQSNPNYCQLNPQESYEINVRTSGDLASLCAEMDIPLVFTSTDLVFDGQHSPYRETDPVCPLSVYGEHKVAAERLIQNAHPGAVLARMPLMFGVAASAQSFIQPFVKILRSGQELKLFVDEFRTPVSAETAARGLLLILQKQFKGILHLGGQERLSRYQFGQQMVEVLQLDPTLLKPCHQADVPMAAPRPRDVCLDSSLAYSLGYVTRSIREELERLHDHL</sequence>
<name>B8HYA7_CYAP4</name>
<dbReference type="STRING" id="395961.Cyan7425_2554"/>
<dbReference type="PANTHER" id="PTHR10491">
    <property type="entry name" value="DTDP-4-DEHYDRORHAMNOSE REDUCTASE"/>
    <property type="match status" value="1"/>
</dbReference>
<dbReference type="KEGG" id="cyn:Cyan7425_2554"/>
<gene>
    <name evidence="4" type="ordered locus">Cyan7425_2554</name>
</gene>
<dbReference type="InterPro" id="IPR029903">
    <property type="entry name" value="RmlD-like-bd"/>
</dbReference>
<keyword evidence="2" id="KW-0560">Oxidoreductase</keyword>
<dbReference type="UniPathway" id="UPA00124"/>
<keyword evidence="2" id="KW-0521">NADP</keyword>
<dbReference type="OrthoDB" id="9803892at2"/>
<evidence type="ECO:0000259" key="3">
    <source>
        <dbReference type="Pfam" id="PF04321"/>
    </source>
</evidence>
<organism evidence="4">
    <name type="scientific">Cyanothece sp. (strain PCC 7425 / ATCC 29141)</name>
    <dbReference type="NCBI Taxonomy" id="395961"/>
    <lineage>
        <taxon>Bacteria</taxon>
        <taxon>Bacillati</taxon>
        <taxon>Cyanobacteriota</taxon>
        <taxon>Cyanophyceae</taxon>
        <taxon>Gomontiellales</taxon>
        <taxon>Cyanothecaceae</taxon>
        <taxon>Cyanothece</taxon>
    </lineage>
</organism>
<evidence type="ECO:0000256" key="1">
    <source>
        <dbReference type="ARBA" id="ARBA00010944"/>
    </source>
</evidence>
<dbReference type="GO" id="GO:0008831">
    <property type="term" value="F:dTDP-4-dehydrorhamnose reductase activity"/>
    <property type="evidence" value="ECO:0007669"/>
    <property type="project" value="UniProtKB-EC"/>
</dbReference>
<dbReference type="EC" id="1.1.1.133" evidence="2"/>
<protein>
    <recommendedName>
        <fullName evidence="2">dTDP-4-dehydrorhamnose reductase</fullName>
        <ecNumber evidence="2">1.1.1.133</ecNumber>
    </recommendedName>
</protein>
<dbReference type="SUPFAM" id="SSF51735">
    <property type="entry name" value="NAD(P)-binding Rossmann-fold domains"/>
    <property type="match status" value="1"/>
</dbReference>
<comment type="similarity">
    <text evidence="1 2">Belongs to the dTDP-4-dehydrorhamnose reductase family.</text>
</comment>
<dbReference type="Pfam" id="PF04321">
    <property type="entry name" value="RmlD_sub_bind"/>
    <property type="match status" value="1"/>
</dbReference>
<evidence type="ECO:0000313" key="4">
    <source>
        <dbReference type="EMBL" id="ACL44910.1"/>
    </source>
</evidence>
<dbReference type="Gene3D" id="3.40.50.720">
    <property type="entry name" value="NAD(P)-binding Rossmann-like Domain"/>
    <property type="match status" value="1"/>
</dbReference>
<dbReference type="InterPro" id="IPR005913">
    <property type="entry name" value="dTDP_dehydrorham_reduct"/>
</dbReference>